<comment type="caution">
    <text evidence="4">The sequence shown here is derived from an EMBL/GenBank/DDBJ whole genome shotgun (WGS) entry which is preliminary data.</text>
</comment>
<protein>
    <submittedName>
        <fullName evidence="4">WD40 repeat-like protein</fullName>
    </submittedName>
</protein>
<feature type="region of interest" description="Disordered" evidence="3">
    <location>
        <begin position="334"/>
        <end position="361"/>
    </location>
</feature>
<sequence>MLPSAVELVANFLRSHGYKETLATFIKEANLPGDIGASSNSDITVENVLQEKLTFDLSRSFEKLGVDDKAQGWTSPAPSIPSRVQTLPAKSNLLSVHVFDVQLHCSSEPQLCIVATTADRCIHFVDPIVPSSPLLHSISDSLDSPVLDIAVLKSRYLLTSFMSGRLVLYDPATRKILDERRDHKKYVVKLTTWSEGPVTMVASAAWDSRIHLYRMTGEGTELRLGDPIASATLSTVPETIQFICPPSGSGPLLLLSRRDSSFLYYYDVPTAMEDNFEMHCCGKQNLAPRSNAWVAFTPSDVKICPNNPSVVAVATSSTPYMKLLVVQMLIPPRSGPKSDAQVQDDPDSNLETSPGTQTPNARITQASQAQDELLLQNREEAAIHVNISTLSPQTTYSTPKLAWRPDGSGIYVSSDDGVIRGFEASTGKFIESLQGHEPGSKIRCLVSGTRASNDDTHPRTEEFLVTGGFDQNLILWKIH</sequence>
<proteinExistence type="predicted"/>
<gene>
    <name evidence="4" type="ORF">EJ04DRAFT_539475</name>
</gene>
<organism evidence="4 5">
    <name type="scientific">Polyplosphaeria fusca</name>
    <dbReference type="NCBI Taxonomy" id="682080"/>
    <lineage>
        <taxon>Eukaryota</taxon>
        <taxon>Fungi</taxon>
        <taxon>Dikarya</taxon>
        <taxon>Ascomycota</taxon>
        <taxon>Pezizomycotina</taxon>
        <taxon>Dothideomycetes</taxon>
        <taxon>Pleosporomycetidae</taxon>
        <taxon>Pleosporales</taxon>
        <taxon>Tetraplosphaeriaceae</taxon>
        <taxon>Polyplosphaeria</taxon>
    </lineage>
</organism>
<dbReference type="InterPro" id="IPR015943">
    <property type="entry name" value="WD40/YVTN_repeat-like_dom_sf"/>
</dbReference>
<reference evidence="4" key="1">
    <citation type="journal article" date="2020" name="Stud. Mycol.">
        <title>101 Dothideomycetes genomes: a test case for predicting lifestyles and emergence of pathogens.</title>
        <authorList>
            <person name="Haridas S."/>
            <person name="Albert R."/>
            <person name="Binder M."/>
            <person name="Bloem J."/>
            <person name="Labutti K."/>
            <person name="Salamov A."/>
            <person name="Andreopoulos B."/>
            <person name="Baker S."/>
            <person name="Barry K."/>
            <person name="Bills G."/>
            <person name="Bluhm B."/>
            <person name="Cannon C."/>
            <person name="Castanera R."/>
            <person name="Culley D."/>
            <person name="Daum C."/>
            <person name="Ezra D."/>
            <person name="Gonzalez J."/>
            <person name="Henrissat B."/>
            <person name="Kuo A."/>
            <person name="Liang C."/>
            <person name="Lipzen A."/>
            <person name="Lutzoni F."/>
            <person name="Magnuson J."/>
            <person name="Mondo S."/>
            <person name="Nolan M."/>
            <person name="Ohm R."/>
            <person name="Pangilinan J."/>
            <person name="Park H.-J."/>
            <person name="Ramirez L."/>
            <person name="Alfaro M."/>
            <person name="Sun H."/>
            <person name="Tritt A."/>
            <person name="Yoshinaga Y."/>
            <person name="Zwiers L.-H."/>
            <person name="Turgeon B."/>
            <person name="Goodwin S."/>
            <person name="Spatafora J."/>
            <person name="Crous P."/>
            <person name="Grigoriev I."/>
        </authorList>
    </citation>
    <scope>NUCLEOTIDE SEQUENCE</scope>
    <source>
        <strain evidence="4">CBS 125425</strain>
    </source>
</reference>
<dbReference type="AlphaFoldDB" id="A0A9P4RD53"/>
<dbReference type="EMBL" id="ML996097">
    <property type="protein sequence ID" value="KAF2741337.1"/>
    <property type="molecule type" value="Genomic_DNA"/>
</dbReference>
<dbReference type="InterPro" id="IPR036322">
    <property type="entry name" value="WD40_repeat_dom_sf"/>
</dbReference>
<name>A0A9P4RD53_9PLEO</name>
<dbReference type="PROSITE" id="PS50896">
    <property type="entry name" value="LISH"/>
    <property type="match status" value="1"/>
</dbReference>
<evidence type="ECO:0000313" key="4">
    <source>
        <dbReference type="EMBL" id="KAF2741337.1"/>
    </source>
</evidence>
<dbReference type="Proteomes" id="UP000799444">
    <property type="component" value="Unassembled WGS sequence"/>
</dbReference>
<evidence type="ECO:0000256" key="2">
    <source>
        <dbReference type="ARBA" id="ARBA00022737"/>
    </source>
</evidence>
<keyword evidence="1" id="KW-0853">WD repeat</keyword>
<dbReference type="SMART" id="SM00320">
    <property type="entry name" value="WD40"/>
    <property type="match status" value="4"/>
</dbReference>
<evidence type="ECO:0000313" key="5">
    <source>
        <dbReference type="Proteomes" id="UP000799444"/>
    </source>
</evidence>
<dbReference type="PANTHER" id="PTHR19848">
    <property type="entry name" value="WD40 REPEAT PROTEIN"/>
    <property type="match status" value="1"/>
</dbReference>
<dbReference type="Pfam" id="PF00400">
    <property type="entry name" value="WD40"/>
    <property type="match status" value="1"/>
</dbReference>
<dbReference type="InterPro" id="IPR006594">
    <property type="entry name" value="LisH"/>
</dbReference>
<dbReference type="OrthoDB" id="1932312at2759"/>
<evidence type="ECO:0000256" key="3">
    <source>
        <dbReference type="SAM" id="MobiDB-lite"/>
    </source>
</evidence>
<dbReference type="SUPFAM" id="SSF50978">
    <property type="entry name" value="WD40 repeat-like"/>
    <property type="match status" value="1"/>
</dbReference>
<feature type="compositionally biased region" description="Polar residues" evidence="3">
    <location>
        <begin position="349"/>
        <end position="361"/>
    </location>
</feature>
<keyword evidence="5" id="KW-1185">Reference proteome</keyword>
<evidence type="ECO:0000256" key="1">
    <source>
        <dbReference type="ARBA" id="ARBA00022574"/>
    </source>
</evidence>
<dbReference type="Gene3D" id="2.130.10.10">
    <property type="entry name" value="YVTN repeat-like/Quinoprotein amine dehydrogenase"/>
    <property type="match status" value="2"/>
</dbReference>
<dbReference type="SMART" id="SM00667">
    <property type="entry name" value="LisH"/>
    <property type="match status" value="1"/>
</dbReference>
<keyword evidence="2" id="KW-0677">Repeat</keyword>
<dbReference type="InterPro" id="IPR001680">
    <property type="entry name" value="WD40_rpt"/>
</dbReference>
<accession>A0A9P4RD53</accession>
<dbReference type="PANTHER" id="PTHR19848:SF8">
    <property type="entry name" value="F-BOX AND WD REPEAT DOMAIN CONTAINING 7"/>
    <property type="match status" value="1"/>
</dbReference>